<dbReference type="PROSITE" id="PS00108">
    <property type="entry name" value="PROTEIN_KINASE_ST"/>
    <property type="match status" value="1"/>
</dbReference>
<dbReference type="GO" id="GO:0030247">
    <property type="term" value="F:polysaccharide binding"/>
    <property type="evidence" value="ECO:0007669"/>
    <property type="project" value="InterPro"/>
</dbReference>
<dbReference type="InterPro" id="IPR011009">
    <property type="entry name" value="Kinase-like_dom_sf"/>
</dbReference>
<organism evidence="10 11">
    <name type="scientific">Eleusine coracana subsp. coracana</name>
    <dbReference type="NCBI Taxonomy" id="191504"/>
    <lineage>
        <taxon>Eukaryota</taxon>
        <taxon>Viridiplantae</taxon>
        <taxon>Streptophyta</taxon>
        <taxon>Embryophyta</taxon>
        <taxon>Tracheophyta</taxon>
        <taxon>Spermatophyta</taxon>
        <taxon>Magnoliopsida</taxon>
        <taxon>Liliopsida</taxon>
        <taxon>Poales</taxon>
        <taxon>Poaceae</taxon>
        <taxon>PACMAD clade</taxon>
        <taxon>Chloridoideae</taxon>
        <taxon>Cynodonteae</taxon>
        <taxon>Eleusininae</taxon>
        <taxon>Eleusine</taxon>
    </lineage>
</organism>
<dbReference type="PROSITE" id="PS50011">
    <property type="entry name" value="PROTEIN_KINASE_DOM"/>
    <property type="match status" value="1"/>
</dbReference>
<dbReference type="InterPro" id="IPR000719">
    <property type="entry name" value="Prot_kinase_dom"/>
</dbReference>
<protein>
    <recommendedName>
        <fullName evidence="9">Protein kinase domain-containing protein</fullName>
    </recommendedName>
</protein>
<evidence type="ECO:0000256" key="3">
    <source>
        <dbReference type="ARBA" id="ARBA00022741"/>
    </source>
</evidence>
<dbReference type="Gene3D" id="1.10.510.10">
    <property type="entry name" value="Transferase(Phosphotransferase) domain 1"/>
    <property type="match status" value="1"/>
</dbReference>
<evidence type="ECO:0000256" key="4">
    <source>
        <dbReference type="ARBA" id="ARBA00022840"/>
    </source>
</evidence>
<feature type="domain" description="Protein kinase" evidence="9">
    <location>
        <begin position="297"/>
        <end position="566"/>
    </location>
</feature>
<keyword evidence="5" id="KW-1015">Disulfide bond</keyword>
<evidence type="ECO:0000259" key="9">
    <source>
        <dbReference type="PROSITE" id="PS50011"/>
    </source>
</evidence>
<dbReference type="AlphaFoldDB" id="A0AAV5DC63"/>
<feature type="chain" id="PRO_5043428030" description="Protein kinase domain-containing protein" evidence="8">
    <location>
        <begin position="28"/>
        <end position="600"/>
    </location>
</feature>
<dbReference type="Proteomes" id="UP001054889">
    <property type="component" value="Unassembled WGS sequence"/>
</dbReference>
<feature type="region of interest" description="Disordered" evidence="7">
    <location>
        <begin position="573"/>
        <end position="592"/>
    </location>
</feature>
<evidence type="ECO:0000313" key="11">
    <source>
        <dbReference type="Proteomes" id="UP001054889"/>
    </source>
</evidence>
<dbReference type="Gene3D" id="3.30.200.20">
    <property type="entry name" value="Phosphorylase Kinase, domain 1"/>
    <property type="match status" value="1"/>
</dbReference>
<keyword evidence="4" id="KW-0067">ATP-binding</keyword>
<dbReference type="GO" id="GO:0004674">
    <property type="term" value="F:protein serine/threonine kinase activity"/>
    <property type="evidence" value="ECO:0007669"/>
    <property type="project" value="TreeGrafter"/>
</dbReference>
<dbReference type="PANTHER" id="PTHR27005:SF468">
    <property type="entry name" value="OS01G0310500 PROTEIN"/>
    <property type="match status" value="1"/>
</dbReference>
<dbReference type="SUPFAM" id="SSF56112">
    <property type="entry name" value="Protein kinase-like (PK-like)"/>
    <property type="match status" value="1"/>
</dbReference>
<keyword evidence="2 8" id="KW-0732">Signal</keyword>
<evidence type="ECO:0000256" key="2">
    <source>
        <dbReference type="ARBA" id="ARBA00022729"/>
    </source>
</evidence>
<dbReference type="GO" id="GO:0005524">
    <property type="term" value="F:ATP binding"/>
    <property type="evidence" value="ECO:0007669"/>
    <property type="project" value="UniProtKB-KW"/>
</dbReference>
<accession>A0AAV5DC63</accession>
<keyword evidence="6" id="KW-0325">Glycoprotein</keyword>
<evidence type="ECO:0000256" key="6">
    <source>
        <dbReference type="ARBA" id="ARBA00023180"/>
    </source>
</evidence>
<dbReference type="GO" id="GO:0007166">
    <property type="term" value="P:cell surface receptor signaling pathway"/>
    <property type="evidence" value="ECO:0007669"/>
    <property type="project" value="InterPro"/>
</dbReference>
<evidence type="ECO:0000256" key="8">
    <source>
        <dbReference type="SAM" id="SignalP"/>
    </source>
</evidence>
<gene>
    <name evidence="10" type="primary">ga26547</name>
    <name evidence="10" type="ORF">PR202_ga26547</name>
</gene>
<feature type="signal peptide" evidence="8">
    <location>
        <begin position="1"/>
        <end position="27"/>
    </location>
</feature>
<keyword evidence="3" id="KW-0547">Nucleotide-binding</keyword>
<dbReference type="SMART" id="SM00220">
    <property type="entry name" value="S_TKc"/>
    <property type="match status" value="1"/>
</dbReference>
<dbReference type="GO" id="GO:0005886">
    <property type="term" value="C:plasma membrane"/>
    <property type="evidence" value="ECO:0007669"/>
    <property type="project" value="TreeGrafter"/>
</dbReference>
<proteinExistence type="predicted"/>
<dbReference type="Pfam" id="PF00069">
    <property type="entry name" value="Pkinase"/>
    <property type="match status" value="1"/>
</dbReference>
<evidence type="ECO:0000313" key="10">
    <source>
        <dbReference type="EMBL" id="GJN08608.1"/>
    </source>
</evidence>
<evidence type="ECO:0000256" key="7">
    <source>
        <dbReference type="SAM" id="MobiDB-lite"/>
    </source>
</evidence>
<dbReference type="Pfam" id="PF13947">
    <property type="entry name" value="GUB_WAK_bind"/>
    <property type="match status" value="1"/>
</dbReference>
<name>A0AAV5DC63_ELECO</name>
<keyword evidence="11" id="KW-1185">Reference proteome</keyword>
<reference evidence="10" key="1">
    <citation type="journal article" date="2018" name="DNA Res.">
        <title>Multiple hybrid de novo genome assembly of finger millet, an orphan allotetraploid crop.</title>
        <authorList>
            <person name="Hatakeyama M."/>
            <person name="Aluri S."/>
            <person name="Balachadran M.T."/>
            <person name="Sivarajan S.R."/>
            <person name="Patrignani A."/>
            <person name="Gruter S."/>
            <person name="Poveda L."/>
            <person name="Shimizu-Inatsugi R."/>
            <person name="Baeten J."/>
            <person name="Francoijs K.J."/>
            <person name="Nataraja K.N."/>
            <person name="Reddy Y.A.N."/>
            <person name="Phadnis S."/>
            <person name="Ravikumar R.L."/>
            <person name="Schlapbach R."/>
            <person name="Sreeman S.M."/>
            <person name="Shimizu K.K."/>
        </authorList>
    </citation>
    <scope>NUCLEOTIDE SEQUENCE</scope>
</reference>
<comment type="caution">
    <text evidence="10">The sequence shown here is derived from an EMBL/GenBank/DDBJ whole genome shotgun (WGS) entry which is preliminary data.</text>
</comment>
<dbReference type="PANTHER" id="PTHR27005">
    <property type="entry name" value="WALL-ASSOCIATED RECEPTOR KINASE-LIKE 21"/>
    <property type="match status" value="1"/>
</dbReference>
<sequence>MTNNMVATRVASAVAALLMLVMQLASAKSGSLPGCQATCGGVDIPYPFGIGPKCFRPGFEIACNRSTPYLAGTPYKVLNLSLTPSGARVELPIAWACYDVSGGRGRRSSESEAPVKFNPHGVYRISDARNQLYVIGCDNTAYIQSQKDDSIYGYEYYTGCVSYCRRPESVRNGSCAGVGCCRVDIPPNLTDNSVGVDTDDEESLAVRATIYDFSPCSYGFLVDWDSYTFRSADLKMDKKQMMPVWLDWAIRPNGVSNCSDAKKDSSQYACKSRHSICLDVVESPGYTCNCSRGYEGNAYVVDGCTGSMGDVYMGSINGNQMVAVKRSRKEVSEERKTEFANEIRIQSQISHKNVIRLLGCCLEVDLPELVYQYASKGSLYNVLHGTADNAKVSLSLASRLDIAVYTAEALSYMHSSATEKILHGDVKSGNILLDENFMPKVSDFGTSKLLSMEKGNIFVVGDLSYIDPACKDGRLDEKSDVYGYGVVLLELITRKKPWYDGYNSLKTNFSASFATEEKARGMYDEEIASPETIEFLQKVGSVAIACLQEKMDDRPNMKQVAEHLQKVRREWKNKQLDEASGTTPSAGGEVVDDILMENSC</sequence>
<dbReference type="InterPro" id="IPR045274">
    <property type="entry name" value="WAK-like"/>
</dbReference>
<comment type="subcellular location">
    <subcellularLocation>
        <location evidence="1">Membrane</location>
        <topology evidence="1">Single-pass type I membrane protein</topology>
    </subcellularLocation>
</comment>
<dbReference type="EMBL" id="BQKI01000015">
    <property type="protein sequence ID" value="GJN08608.1"/>
    <property type="molecule type" value="Genomic_DNA"/>
</dbReference>
<reference evidence="10" key="2">
    <citation type="submission" date="2021-12" db="EMBL/GenBank/DDBJ databases">
        <title>Resequencing data analysis of finger millet.</title>
        <authorList>
            <person name="Hatakeyama M."/>
            <person name="Aluri S."/>
            <person name="Balachadran M.T."/>
            <person name="Sivarajan S.R."/>
            <person name="Poveda L."/>
            <person name="Shimizu-Inatsugi R."/>
            <person name="Schlapbach R."/>
            <person name="Sreeman S.M."/>
            <person name="Shimizu K.K."/>
        </authorList>
    </citation>
    <scope>NUCLEOTIDE SEQUENCE</scope>
</reference>
<evidence type="ECO:0000256" key="5">
    <source>
        <dbReference type="ARBA" id="ARBA00023157"/>
    </source>
</evidence>
<evidence type="ECO:0000256" key="1">
    <source>
        <dbReference type="ARBA" id="ARBA00004479"/>
    </source>
</evidence>
<dbReference type="InterPro" id="IPR008271">
    <property type="entry name" value="Ser/Thr_kinase_AS"/>
</dbReference>
<dbReference type="InterPro" id="IPR025287">
    <property type="entry name" value="WAK_GUB"/>
</dbReference>